<dbReference type="InterPro" id="IPR035952">
    <property type="entry name" value="Rhomboid-like_sf"/>
</dbReference>
<evidence type="ECO:0000256" key="1">
    <source>
        <dbReference type="ARBA" id="ARBA00004141"/>
    </source>
</evidence>
<dbReference type="SUPFAM" id="SSF144091">
    <property type="entry name" value="Rhomboid-like"/>
    <property type="match status" value="1"/>
</dbReference>
<keyword evidence="4 5" id="KW-0472">Membrane</keyword>
<feature type="transmembrane region" description="Helical" evidence="5">
    <location>
        <begin position="84"/>
        <end position="106"/>
    </location>
</feature>
<dbReference type="STRING" id="183.GCA_002009735_03371"/>
<feature type="transmembrane region" description="Helical" evidence="5">
    <location>
        <begin position="44"/>
        <end position="63"/>
    </location>
</feature>
<comment type="subcellular location">
    <subcellularLocation>
        <location evidence="1">Membrane</location>
        <topology evidence="1">Multi-pass membrane protein</topology>
    </subcellularLocation>
</comment>
<protein>
    <recommendedName>
        <fullName evidence="8">Peptidase S54 rhomboid domain-containing protein</fullName>
    </recommendedName>
</protein>
<dbReference type="GO" id="GO:0016020">
    <property type="term" value="C:membrane"/>
    <property type="evidence" value="ECO:0007669"/>
    <property type="project" value="UniProtKB-SubCell"/>
</dbReference>
<evidence type="ECO:0000256" key="5">
    <source>
        <dbReference type="SAM" id="Phobius"/>
    </source>
</evidence>
<organism evidence="6 7">
    <name type="scientific">Leptonema illini DSM 21528</name>
    <dbReference type="NCBI Taxonomy" id="929563"/>
    <lineage>
        <taxon>Bacteria</taxon>
        <taxon>Pseudomonadati</taxon>
        <taxon>Spirochaetota</taxon>
        <taxon>Spirochaetia</taxon>
        <taxon>Leptospirales</taxon>
        <taxon>Leptospiraceae</taxon>
        <taxon>Leptonema</taxon>
    </lineage>
</organism>
<keyword evidence="2 5" id="KW-0812">Transmembrane</keyword>
<dbReference type="AlphaFoldDB" id="H2CHD6"/>
<gene>
    <name evidence="6" type="ORF">Lepil_3350</name>
</gene>
<evidence type="ECO:0008006" key="8">
    <source>
        <dbReference type="Google" id="ProtNLM"/>
    </source>
</evidence>
<evidence type="ECO:0000256" key="2">
    <source>
        <dbReference type="ARBA" id="ARBA00022692"/>
    </source>
</evidence>
<dbReference type="Gene3D" id="1.20.1540.10">
    <property type="entry name" value="Rhomboid-like"/>
    <property type="match status" value="1"/>
</dbReference>
<feature type="transmembrane region" description="Helical" evidence="5">
    <location>
        <begin position="209"/>
        <end position="230"/>
    </location>
</feature>
<dbReference type="Proteomes" id="UP000005737">
    <property type="component" value="Unassembled WGS sequence"/>
</dbReference>
<dbReference type="HOGENOM" id="CLU_070290_0_0_12"/>
<evidence type="ECO:0000313" key="7">
    <source>
        <dbReference type="Proteomes" id="UP000005737"/>
    </source>
</evidence>
<evidence type="ECO:0000256" key="4">
    <source>
        <dbReference type="ARBA" id="ARBA00023136"/>
    </source>
</evidence>
<keyword evidence="7" id="KW-1185">Reference proteome</keyword>
<sequence length="288" mass="32571">MPSATVMLCACRGSIQCVLLNPVDRQALQATDELMKKKFDPSVFAIPNLTVGLILLIAIVNGLDLWMPGNLPHFSFEKLFTPEWWTVLLFPFRIAPTWLSLVVYLYMFFMIGQNLEAAIGDLRYSLYIFTGIVFAILGSYFSPVSAVFIYLSVFLAVAHLDPERQLLLFFIIPMKYRWLAIGVAVYLLFIPARNTISTGSVSHLLGPVLGFANYIIFFAIPYLLHVGGVSRTASFKRKARRTDAIHRCTVCGMTESDDPTMDFRFCVDCDDHEYCSKHLHAHEHIRSA</sequence>
<feature type="transmembrane region" description="Helical" evidence="5">
    <location>
        <begin position="126"/>
        <end position="154"/>
    </location>
</feature>
<evidence type="ECO:0000256" key="3">
    <source>
        <dbReference type="ARBA" id="ARBA00022989"/>
    </source>
</evidence>
<proteinExistence type="predicted"/>
<accession>H2CHD6</accession>
<reference evidence="6 7" key="1">
    <citation type="submission" date="2011-10" db="EMBL/GenBank/DDBJ databases">
        <title>The Improved High-Quality Draft genome of Leptonema illini DSM 21528.</title>
        <authorList>
            <consortium name="US DOE Joint Genome Institute (JGI-PGF)"/>
            <person name="Lucas S."/>
            <person name="Copeland A."/>
            <person name="Lapidus A."/>
            <person name="Glavina del Rio T."/>
            <person name="Dalin E."/>
            <person name="Tice H."/>
            <person name="Bruce D."/>
            <person name="Goodwin L."/>
            <person name="Pitluck S."/>
            <person name="Peters L."/>
            <person name="Mikhailova N."/>
            <person name="Held B."/>
            <person name="Kyrpides N."/>
            <person name="Mavromatis K."/>
            <person name="Ivanova N."/>
            <person name="Markowitz V."/>
            <person name="Cheng J.-F."/>
            <person name="Hugenholtz P."/>
            <person name="Woyke T."/>
            <person name="Wu D."/>
            <person name="Gronow S."/>
            <person name="Wellnitz S."/>
            <person name="Brambilla E.-M."/>
            <person name="Klenk H.-P."/>
            <person name="Eisen J.A."/>
        </authorList>
    </citation>
    <scope>NUCLEOTIDE SEQUENCE [LARGE SCALE GENOMIC DNA]</scope>
    <source>
        <strain evidence="6 7">DSM 21528</strain>
    </source>
</reference>
<evidence type="ECO:0000313" key="6">
    <source>
        <dbReference type="EMBL" id="EHQ08009.1"/>
    </source>
</evidence>
<dbReference type="EMBL" id="JH597773">
    <property type="protein sequence ID" value="EHQ08009.1"/>
    <property type="molecule type" value="Genomic_DNA"/>
</dbReference>
<name>H2CHD6_9LEPT</name>
<keyword evidence="3 5" id="KW-1133">Transmembrane helix</keyword>
<feature type="transmembrane region" description="Helical" evidence="5">
    <location>
        <begin position="166"/>
        <end position="189"/>
    </location>
</feature>